<dbReference type="GO" id="GO:0005886">
    <property type="term" value="C:plasma membrane"/>
    <property type="evidence" value="ECO:0007669"/>
    <property type="project" value="UniProtKB-SubCell"/>
</dbReference>
<evidence type="ECO:0000256" key="4">
    <source>
        <dbReference type="ARBA" id="ARBA00022989"/>
    </source>
</evidence>
<comment type="caution">
    <text evidence="8">The sequence shown here is derived from an EMBL/GenBank/DDBJ whole genome shotgun (WGS) entry which is preliminary data.</text>
</comment>
<dbReference type="AlphaFoldDB" id="A0A7D8D988"/>
<dbReference type="PANTHER" id="PTHR23501">
    <property type="entry name" value="MAJOR FACILITATOR SUPERFAMILY"/>
    <property type="match status" value="1"/>
</dbReference>
<sequence length="254" mass="27574">MFKQRLFGMSTIIALCYGAAFMSATVYIPLFIQGVYGGTATNSGLLLLPMMLGSVVTAQLGGFLTTKLSYRNIMIISAVIMLIGLFLLSTLTPETSRVLLTVYMIIIGFGVGFSFSVLSMAAIHNFGMEQRGSATSTSNFIRSLGMTLGITIFGMIQRTGFQDQLEEAFKGMNGGMNTNALGDSRAILSESARSQIPPQILDKIIDALSSSIVQTFMWALVPAGLAFIFIFFMGNERMVIKKQQKNKKSETSKA</sequence>
<evidence type="ECO:0000256" key="5">
    <source>
        <dbReference type="ARBA" id="ARBA00023136"/>
    </source>
</evidence>
<dbReference type="InterPro" id="IPR011701">
    <property type="entry name" value="MFS"/>
</dbReference>
<evidence type="ECO:0000313" key="9">
    <source>
        <dbReference type="Proteomes" id="UP000194422"/>
    </source>
</evidence>
<dbReference type="GO" id="GO:0022857">
    <property type="term" value="F:transmembrane transporter activity"/>
    <property type="evidence" value="ECO:0007669"/>
    <property type="project" value="InterPro"/>
</dbReference>
<dbReference type="Pfam" id="PF07690">
    <property type="entry name" value="MFS_1"/>
    <property type="match status" value="1"/>
</dbReference>
<reference evidence="8 9" key="1">
    <citation type="submission" date="2017-04" db="EMBL/GenBank/DDBJ databases">
        <authorList>
            <person name="Criscuolo A."/>
        </authorList>
    </citation>
    <scope>NUCLEOTIDE SEQUENCE [LARGE SCALE GENOMIC DNA]</scope>
    <source>
        <strain evidence="8">16-00174</strain>
    </source>
</reference>
<dbReference type="SUPFAM" id="SSF103473">
    <property type="entry name" value="MFS general substrate transporter"/>
    <property type="match status" value="1"/>
</dbReference>
<dbReference type="Gene3D" id="1.20.1250.20">
    <property type="entry name" value="MFS general substrate transporter like domains"/>
    <property type="match status" value="1"/>
</dbReference>
<evidence type="ECO:0000313" key="8">
    <source>
        <dbReference type="EMBL" id="SME38901.1"/>
    </source>
</evidence>
<feature type="transmembrane region" description="Helical" evidence="6">
    <location>
        <begin position="12"/>
        <end position="32"/>
    </location>
</feature>
<evidence type="ECO:0000256" key="6">
    <source>
        <dbReference type="SAM" id="Phobius"/>
    </source>
</evidence>
<keyword evidence="2" id="KW-0813">Transport</keyword>
<evidence type="ECO:0000256" key="2">
    <source>
        <dbReference type="ARBA" id="ARBA00022448"/>
    </source>
</evidence>
<feature type="transmembrane region" description="Helical" evidence="6">
    <location>
        <begin position="139"/>
        <end position="156"/>
    </location>
</feature>
<gene>
    <name evidence="8" type="primary">bmr3_4</name>
    <name evidence="8" type="ORF">BACERE00174_05137</name>
</gene>
<comment type="subcellular location">
    <subcellularLocation>
        <location evidence="1">Cell membrane</location>
        <topology evidence="1">Multi-pass membrane protein</topology>
    </subcellularLocation>
</comment>
<protein>
    <submittedName>
        <fullName evidence="8">Multidrug resistance protein 3</fullName>
    </submittedName>
</protein>
<keyword evidence="4 6" id="KW-1133">Transmembrane helix</keyword>
<dbReference type="PROSITE" id="PS50850">
    <property type="entry name" value="MFS"/>
    <property type="match status" value="1"/>
</dbReference>
<evidence type="ECO:0000256" key="1">
    <source>
        <dbReference type="ARBA" id="ARBA00004651"/>
    </source>
</evidence>
<keyword evidence="3 6" id="KW-0812">Transmembrane</keyword>
<feature type="transmembrane region" description="Helical" evidence="6">
    <location>
        <begin position="98"/>
        <end position="118"/>
    </location>
</feature>
<evidence type="ECO:0000259" key="7">
    <source>
        <dbReference type="PROSITE" id="PS50850"/>
    </source>
</evidence>
<evidence type="ECO:0000256" key="3">
    <source>
        <dbReference type="ARBA" id="ARBA00022692"/>
    </source>
</evidence>
<feature type="domain" description="Major facilitator superfamily (MFS) profile" evidence="7">
    <location>
        <begin position="1"/>
        <end position="238"/>
    </location>
</feature>
<organism evidence="8 9">
    <name type="scientific">Bacillus paranthracis</name>
    <dbReference type="NCBI Taxonomy" id="2026186"/>
    <lineage>
        <taxon>Bacteria</taxon>
        <taxon>Bacillati</taxon>
        <taxon>Bacillota</taxon>
        <taxon>Bacilli</taxon>
        <taxon>Bacillales</taxon>
        <taxon>Bacillaceae</taxon>
        <taxon>Bacillus</taxon>
        <taxon>Bacillus cereus group</taxon>
    </lineage>
</organism>
<keyword evidence="5 6" id="KW-0472">Membrane</keyword>
<dbReference type="EMBL" id="FWYW01000092">
    <property type="protein sequence ID" value="SME38901.1"/>
    <property type="molecule type" value="Genomic_DNA"/>
</dbReference>
<dbReference type="Proteomes" id="UP000194422">
    <property type="component" value="Unassembled WGS sequence"/>
</dbReference>
<dbReference type="InterPro" id="IPR036259">
    <property type="entry name" value="MFS_trans_sf"/>
</dbReference>
<dbReference type="PANTHER" id="PTHR23501:SF170">
    <property type="entry name" value="MULTIDRUG RESISTANCE PROTEIN 3"/>
    <property type="match status" value="1"/>
</dbReference>
<accession>A0A7D8D988</accession>
<name>A0A7D8D988_9BACI</name>
<proteinExistence type="predicted"/>
<feature type="transmembrane region" description="Helical" evidence="6">
    <location>
        <begin position="44"/>
        <end position="66"/>
    </location>
</feature>
<dbReference type="InterPro" id="IPR020846">
    <property type="entry name" value="MFS_dom"/>
</dbReference>
<feature type="transmembrane region" description="Helical" evidence="6">
    <location>
        <begin position="73"/>
        <end position="92"/>
    </location>
</feature>
<feature type="transmembrane region" description="Helical" evidence="6">
    <location>
        <begin position="216"/>
        <end position="235"/>
    </location>
</feature>